<dbReference type="AlphaFoldDB" id="X0Y7F2"/>
<gene>
    <name evidence="2" type="ORF">S01H1_83372</name>
</gene>
<feature type="non-terminal residue" evidence="2">
    <location>
        <position position="168"/>
    </location>
</feature>
<accession>X0Y7F2</accession>
<reference evidence="2" key="1">
    <citation type="journal article" date="2014" name="Front. Microbiol.">
        <title>High frequency of phylogenetically diverse reductive dehalogenase-homologous genes in deep subseafloor sedimentary metagenomes.</title>
        <authorList>
            <person name="Kawai M."/>
            <person name="Futagami T."/>
            <person name="Toyoda A."/>
            <person name="Takaki Y."/>
            <person name="Nishi S."/>
            <person name="Hori S."/>
            <person name="Arai W."/>
            <person name="Tsubouchi T."/>
            <person name="Morono Y."/>
            <person name="Uchiyama I."/>
            <person name="Ito T."/>
            <person name="Fujiyama A."/>
            <person name="Inagaki F."/>
            <person name="Takami H."/>
        </authorList>
    </citation>
    <scope>NUCLEOTIDE SEQUENCE</scope>
    <source>
        <strain evidence="2">Expedition CK06-06</strain>
    </source>
</reference>
<feature type="non-terminal residue" evidence="2">
    <location>
        <position position="1"/>
    </location>
</feature>
<protein>
    <recommendedName>
        <fullName evidence="1">TIR domain-containing protein</fullName>
    </recommendedName>
</protein>
<evidence type="ECO:0000313" key="2">
    <source>
        <dbReference type="EMBL" id="GAG44638.1"/>
    </source>
</evidence>
<dbReference type="Pfam" id="PF00805">
    <property type="entry name" value="Pentapeptide"/>
    <property type="match status" value="1"/>
</dbReference>
<name>X0Y7F2_9ZZZZ</name>
<dbReference type="InterPro" id="IPR000157">
    <property type="entry name" value="TIR_dom"/>
</dbReference>
<dbReference type="Pfam" id="PF13676">
    <property type="entry name" value="TIR_2"/>
    <property type="match status" value="1"/>
</dbReference>
<dbReference type="SUPFAM" id="SSF141571">
    <property type="entry name" value="Pentapeptide repeat-like"/>
    <property type="match status" value="1"/>
</dbReference>
<dbReference type="SUPFAM" id="SSF52200">
    <property type="entry name" value="Toll/Interleukin receptor TIR domain"/>
    <property type="match status" value="1"/>
</dbReference>
<feature type="domain" description="TIR" evidence="1">
    <location>
        <begin position="108"/>
        <end position="167"/>
    </location>
</feature>
<dbReference type="GO" id="GO:0007165">
    <property type="term" value="P:signal transduction"/>
    <property type="evidence" value="ECO:0007669"/>
    <property type="project" value="InterPro"/>
</dbReference>
<organism evidence="2">
    <name type="scientific">marine sediment metagenome</name>
    <dbReference type="NCBI Taxonomy" id="412755"/>
    <lineage>
        <taxon>unclassified sequences</taxon>
        <taxon>metagenomes</taxon>
        <taxon>ecological metagenomes</taxon>
    </lineage>
</organism>
<comment type="caution">
    <text evidence="2">The sequence shown here is derived from an EMBL/GenBank/DDBJ whole genome shotgun (WGS) entry which is preliminary data.</text>
</comment>
<dbReference type="EMBL" id="BARS01056665">
    <property type="protein sequence ID" value="GAG44638.1"/>
    <property type="molecule type" value="Genomic_DNA"/>
</dbReference>
<sequence>LTGANLAGAHLTWANLTNTELWQANLSRARLGLTALSDVDLSDVIGLTTVTHEWRSSVGVDTLILSFRGAGNRLTPELRTFFRGAGVPEELLEALPGIVAEVKYYSCFIAYGQPDVEFARKLCEDLEGKGVSCWLYDMDATVGERTWREIGEKRRGAEKMVVLCSAEA</sequence>
<dbReference type="Gene3D" id="3.40.50.10140">
    <property type="entry name" value="Toll/interleukin-1 receptor homology (TIR) domain"/>
    <property type="match status" value="1"/>
</dbReference>
<dbReference type="Gene3D" id="2.160.20.80">
    <property type="entry name" value="E3 ubiquitin-protein ligase SopA"/>
    <property type="match status" value="1"/>
</dbReference>
<proteinExistence type="predicted"/>
<dbReference type="InterPro" id="IPR035897">
    <property type="entry name" value="Toll_tir_struct_dom_sf"/>
</dbReference>
<evidence type="ECO:0000259" key="1">
    <source>
        <dbReference type="Pfam" id="PF13676"/>
    </source>
</evidence>
<dbReference type="InterPro" id="IPR001646">
    <property type="entry name" value="5peptide_repeat"/>
</dbReference>